<dbReference type="Pfam" id="PF02225">
    <property type="entry name" value="PA"/>
    <property type="match status" value="1"/>
</dbReference>
<evidence type="ECO:0000259" key="12">
    <source>
        <dbReference type="Pfam" id="PF05922"/>
    </source>
</evidence>
<dbReference type="PANTHER" id="PTHR10795">
    <property type="entry name" value="PROPROTEIN CONVERTASE SUBTILISIN/KEXIN"/>
    <property type="match status" value="1"/>
</dbReference>
<evidence type="ECO:0000256" key="9">
    <source>
        <dbReference type="SAM" id="SignalP"/>
    </source>
</evidence>
<dbReference type="Gene3D" id="3.30.70.80">
    <property type="entry name" value="Peptidase S8 propeptide/proteinase inhibitor I9"/>
    <property type="match status" value="1"/>
</dbReference>
<organism evidence="14 15">
    <name type="scientific">Anisodus acutangulus</name>
    <dbReference type="NCBI Taxonomy" id="402998"/>
    <lineage>
        <taxon>Eukaryota</taxon>
        <taxon>Viridiplantae</taxon>
        <taxon>Streptophyta</taxon>
        <taxon>Embryophyta</taxon>
        <taxon>Tracheophyta</taxon>
        <taxon>Spermatophyta</taxon>
        <taxon>Magnoliopsida</taxon>
        <taxon>eudicotyledons</taxon>
        <taxon>Gunneridae</taxon>
        <taxon>Pentapetalae</taxon>
        <taxon>asterids</taxon>
        <taxon>lamiids</taxon>
        <taxon>Solanales</taxon>
        <taxon>Solanaceae</taxon>
        <taxon>Solanoideae</taxon>
        <taxon>Hyoscyameae</taxon>
        <taxon>Anisodus</taxon>
    </lineage>
</organism>
<feature type="domain" description="PA" evidence="11">
    <location>
        <begin position="376"/>
        <end position="461"/>
    </location>
</feature>
<dbReference type="GO" id="GO:0004252">
    <property type="term" value="F:serine-type endopeptidase activity"/>
    <property type="evidence" value="ECO:0007669"/>
    <property type="project" value="UniProtKB-UniRule"/>
</dbReference>
<dbReference type="InterPro" id="IPR046450">
    <property type="entry name" value="PA_dom_sf"/>
</dbReference>
<keyword evidence="6" id="KW-0325">Glycoprotein</keyword>
<dbReference type="AlphaFoldDB" id="A0A9Q1L6M8"/>
<dbReference type="Pfam" id="PF17766">
    <property type="entry name" value="fn3_6"/>
    <property type="match status" value="1"/>
</dbReference>
<evidence type="ECO:0000313" key="15">
    <source>
        <dbReference type="Proteomes" id="UP001152561"/>
    </source>
</evidence>
<dbReference type="OrthoDB" id="206201at2759"/>
<name>A0A9Q1L6M8_9SOLA</name>
<dbReference type="GO" id="GO:0006508">
    <property type="term" value="P:proteolysis"/>
    <property type="evidence" value="ECO:0007669"/>
    <property type="project" value="UniProtKB-KW"/>
</dbReference>
<accession>A0A9Q1L6M8</accession>
<dbReference type="GO" id="GO:0008318">
    <property type="term" value="F:protein prenyltransferase activity"/>
    <property type="evidence" value="ECO:0007669"/>
    <property type="project" value="InterPro"/>
</dbReference>
<dbReference type="Gene3D" id="1.25.40.120">
    <property type="entry name" value="Protein prenylyltransferase"/>
    <property type="match status" value="1"/>
</dbReference>
<dbReference type="Gene3D" id="2.60.40.2310">
    <property type="match status" value="1"/>
</dbReference>
<keyword evidence="3 9" id="KW-0732">Signal</keyword>
<evidence type="ECO:0000313" key="14">
    <source>
        <dbReference type="EMBL" id="KAJ8530273.1"/>
    </source>
</evidence>
<dbReference type="InterPro" id="IPR036852">
    <property type="entry name" value="Peptidase_S8/S53_dom_sf"/>
</dbReference>
<dbReference type="FunFam" id="3.50.30.30:FF:000005">
    <property type="entry name" value="subtilisin-like protease SBT1.5"/>
    <property type="match status" value="1"/>
</dbReference>
<evidence type="ECO:0000256" key="6">
    <source>
        <dbReference type="ARBA" id="ARBA00023180"/>
    </source>
</evidence>
<dbReference type="InterPro" id="IPR023828">
    <property type="entry name" value="Peptidase_S8_Ser-AS"/>
</dbReference>
<dbReference type="CDD" id="cd02120">
    <property type="entry name" value="PA_subtilisin_like"/>
    <property type="match status" value="1"/>
</dbReference>
<dbReference type="PRINTS" id="PR00723">
    <property type="entry name" value="SUBTILISIN"/>
</dbReference>
<evidence type="ECO:0000259" key="11">
    <source>
        <dbReference type="Pfam" id="PF02225"/>
    </source>
</evidence>
<keyword evidence="5 8" id="KW-0720">Serine protease</keyword>
<feature type="active site" description="Charge relay system" evidence="7 8">
    <location>
        <position position="213"/>
    </location>
</feature>
<sequence>MASLLTLFMCFTFTAIPFFSPVSAEPAAKTYIFRVDSFSKPAVFPTHYHWYTSEFTEPVNILHVYDTVFHGFSASLTPSQAASVLQHPSILATFEDRLRQLHTTRSPQFLGLRNQKGLWSESDYGSDVIVGVLDTGIWPERRSFSDLNLGPVPTRWKGVCETGDKFTAHNCNRKIIGARFFSKGHEAAPGFGPFGGGINNTVEFKSPRDADGHGTHTASTAAGRHTFRASMSGYASGIAKGVAPKARLAVYKVCWKNSGCFDSDILAAFDAAVSDGVDVISISIGGGDGISSPYYLDPIAIGAYGAVSRGVFVSSSAGNDGPNGMSVTNLAPWLTTVGAGTIDRNFPAEVILGNGRKLFGVSLYAGKPLNGKMFSVVYPGKSGVLSASLCMENSLDPHLVRGKIVICDRGSNPRVAKGMVVNKAGGVGMILANGVSNGEGLVGDAHLIPTCAVGANEGDAIKSYIVKNPTASATINFHGTVIGVKPAPVVASFSGRGPNGLNPEILKPDLIAPGVNILAAWTDAVGPTGLDLDNRKAEFNILSGTSMACPHVSGAAALLKSAHPDWSPAAIRSAMMTTANLVDNRLQPMTDEATGKPVTPYDYGAGHLNLDLALDPGLVYDLANEDYVSFLCAIEYGPKTIQVITKSPVNCSMRKPLPENLNYPSIAALFSTASRGVSSKAFFRTVTNVGDANAVYRVKIEAPKGVTVSVKPAKLVFTEKVRKLSYYVTITVDSKNLVLNDSGAVFGSLSWIDGKHVVRSPIVLPTLRQSSLVVNSQFKMEEPDPLELLNQLEEILESDPLIDEIGFIHPSQFAALNEDGTPSTSVGSVRKSTFDTLLWSRDHKLGISTKALFPLYVAAKNAFVEAYKSYKVYHRDDKNASACSSSSYFSLESELMKHSRALLLLSSDFGTAWNSRKLVLSKKQSFSMFMNELIFSSVILSHSPKSEQAWSQRRWVIKMIAGNCSNLQEIMERESELVKKLAERSKMNYRAWNHRCWLVSYTSAEQVLQEFNKSREWAGLHVADNSCFHYRARLMLRLFEESQHSKDQDASFDPELHELLKDEFNWVEQMIKRYVGREALWLHRRFLLTCWIRYFARCDHDRFLPPNYRNIRTVDIDMLIDNELELFYSCTIVPDSYFEDYRAQATFAATYMVWLKKQLSGALAIDIQKVETSRLKSLITNECPEKSLLWNSLPELCESTQLF</sequence>
<dbReference type="InterPro" id="IPR037045">
    <property type="entry name" value="S8pro/Inhibitor_I9_sf"/>
</dbReference>
<dbReference type="InterPro" id="IPR045051">
    <property type="entry name" value="SBT"/>
</dbReference>
<dbReference type="InterPro" id="IPR034197">
    <property type="entry name" value="Peptidases_S8_3"/>
</dbReference>
<dbReference type="SUPFAM" id="SSF52025">
    <property type="entry name" value="PA domain"/>
    <property type="match status" value="1"/>
</dbReference>
<feature type="active site" description="Charge relay system" evidence="7 8">
    <location>
        <position position="134"/>
    </location>
</feature>
<dbReference type="SUPFAM" id="SSF52743">
    <property type="entry name" value="Subtilisin-like"/>
    <property type="match status" value="1"/>
</dbReference>
<dbReference type="PROSITE" id="PS51892">
    <property type="entry name" value="SUBTILASE"/>
    <property type="match status" value="1"/>
</dbReference>
<dbReference type="Proteomes" id="UP001152561">
    <property type="component" value="Unassembled WGS sequence"/>
</dbReference>
<gene>
    <name evidence="14" type="ORF">K7X08_037108</name>
</gene>
<dbReference type="Gene3D" id="3.50.30.30">
    <property type="match status" value="1"/>
</dbReference>
<evidence type="ECO:0000256" key="7">
    <source>
        <dbReference type="PIRSR" id="PIRSR615500-1"/>
    </source>
</evidence>
<evidence type="ECO:0000259" key="13">
    <source>
        <dbReference type="Pfam" id="PF17766"/>
    </source>
</evidence>
<evidence type="ECO:0000256" key="5">
    <source>
        <dbReference type="ARBA" id="ARBA00022825"/>
    </source>
</evidence>
<dbReference type="InterPro" id="IPR010259">
    <property type="entry name" value="S8pro/Inhibitor_I9"/>
</dbReference>
<comment type="similarity">
    <text evidence="1 8">Belongs to the peptidase S8 family.</text>
</comment>
<dbReference type="Pfam" id="PF00082">
    <property type="entry name" value="Peptidase_S8"/>
    <property type="match status" value="1"/>
</dbReference>
<keyword evidence="2 8" id="KW-0645">Protease</keyword>
<evidence type="ECO:0000256" key="2">
    <source>
        <dbReference type="ARBA" id="ARBA00022670"/>
    </source>
</evidence>
<dbReference type="InterPro" id="IPR002088">
    <property type="entry name" value="Prenyl_trans_a"/>
</dbReference>
<proteinExistence type="inferred from homology"/>
<reference evidence="15" key="1">
    <citation type="journal article" date="2023" name="Proc. Natl. Acad. Sci. U.S.A.">
        <title>Genomic and structural basis for evolution of tropane alkaloid biosynthesis.</title>
        <authorList>
            <person name="Wanga Y.-J."/>
            <person name="Taina T."/>
            <person name="Yua J.-Y."/>
            <person name="Lia J."/>
            <person name="Xua B."/>
            <person name="Chenc J."/>
            <person name="D'Auriad J.C."/>
            <person name="Huanga J.-P."/>
            <person name="Huanga S.-X."/>
        </authorList>
    </citation>
    <scope>NUCLEOTIDE SEQUENCE [LARGE SCALE GENOMIC DNA]</scope>
    <source>
        <strain evidence="15">cv. KIB-2019</strain>
    </source>
</reference>
<dbReference type="EMBL" id="JAJAGQ010000022">
    <property type="protein sequence ID" value="KAJ8530273.1"/>
    <property type="molecule type" value="Genomic_DNA"/>
</dbReference>
<dbReference type="FunFam" id="2.60.40.2310:FF:000001">
    <property type="entry name" value="Subtilisin-like protease SBT1.5"/>
    <property type="match status" value="1"/>
</dbReference>
<dbReference type="PROSITE" id="PS00138">
    <property type="entry name" value="SUBTILASE_SER"/>
    <property type="match status" value="1"/>
</dbReference>
<dbReference type="Gene3D" id="3.40.50.200">
    <property type="entry name" value="Peptidase S8/S53 domain"/>
    <property type="match status" value="1"/>
</dbReference>
<comment type="caution">
    <text evidence="14">The sequence shown here is derived from an EMBL/GenBank/DDBJ whole genome shotgun (WGS) entry which is preliminary data.</text>
</comment>
<dbReference type="InterPro" id="IPR000209">
    <property type="entry name" value="Peptidase_S8/S53_dom"/>
</dbReference>
<dbReference type="Pfam" id="PF05922">
    <property type="entry name" value="Inhibitor_I9"/>
    <property type="match status" value="1"/>
</dbReference>
<feature type="domain" description="Inhibitor I9" evidence="12">
    <location>
        <begin position="30"/>
        <end position="102"/>
    </location>
</feature>
<evidence type="ECO:0000256" key="1">
    <source>
        <dbReference type="ARBA" id="ARBA00011073"/>
    </source>
</evidence>
<protein>
    <submittedName>
        <fullName evidence="14">Uncharacterized protein</fullName>
    </submittedName>
</protein>
<feature type="chain" id="PRO_5040111102" evidence="9">
    <location>
        <begin position="25"/>
        <end position="1203"/>
    </location>
</feature>
<keyword evidence="15" id="KW-1185">Reference proteome</keyword>
<dbReference type="Pfam" id="PF01239">
    <property type="entry name" value="PPTA"/>
    <property type="match status" value="3"/>
</dbReference>
<dbReference type="InterPro" id="IPR041469">
    <property type="entry name" value="Subtilisin-like_FN3"/>
</dbReference>
<dbReference type="PROSITE" id="PS51147">
    <property type="entry name" value="PFTA"/>
    <property type="match status" value="2"/>
</dbReference>
<evidence type="ECO:0000259" key="10">
    <source>
        <dbReference type="Pfam" id="PF00082"/>
    </source>
</evidence>
<feature type="active site" description="Charge relay system" evidence="7 8">
    <location>
        <position position="546"/>
    </location>
</feature>
<dbReference type="InterPro" id="IPR003137">
    <property type="entry name" value="PA_domain"/>
</dbReference>
<evidence type="ECO:0000256" key="3">
    <source>
        <dbReference type="ARBA" id="ARBA00022729"/>
    </source>
</evidence>
<feature type="domain" description="Peptidase S8/S53" evidence="10">
    <location>
        <begin position="125"/>
        <end position="590"/>
    </location>
</feature>
<dbReference type="SUPFAM" id="SSF48439">
    <property type="entry name" value="Protein prenylyltransferase"/>
    <property type="match status" value="1"/>
</dbReference>
<dbReference type="InterPro" id="IPR015500">
    <property type="entry name" value="Peptidase_S8_subtilisin-rel"/>
</dbReference>
<feature type="signal peptide" evidence="9">
    <location>
        <begin position="1"/>
        <end position="24"/>
    </location>
</feature>
<dbReference type="FunFam" id="3.40.50.200:FF:000006">
    <property type="entry name" value="Subtilisin-like protease SBT1.5"/>
    <property type="match status" value="1"/>
</dbReference>
<feature type="domain" description="Subtilisin-like protease fibronectin type-III" evidence="13">
    <location>
        <begin position="660"/>
        <end position="763"/>
    </location>
</feature>
<evidence type="ECO:0000256" key="4">
    <source>
        <dbReference type="ARBA" id="ARBA00022801"/>
    </source>
</evidence>
<evidence type="ECO:0000256" key="8">
    <source>
        <dbReference type="PROSITE-ProRule" id="PRU01240"/>
    </source>
</evidence>
<dbReference type="CDD" id="cd04852">
    <property type="entry name" value="Peptidases_S8_3"/>
    <property type="match status" value="1"/>
</dbReference>
<keyword evidence="4 8" id="KW-0378">Hydrolase</keyword>